<dbReference type="Gene3D" id="1.20.1250.20">
    <property type="entry name" value="MFS general substrate transporter like domains"/>
    <property type="match status" value="3"/>
</dbReference>
<dbReference type="AlphaFoldDB" id="A0A4D6L2J7"/>
<comment type="similarity">
    <text evidence="2">Belongs to the major facilitator superfamily. Proton-dependent oligopeptide transporter (POT/PTR) (TC 2.A.17) family.</text>
</comment>
<dbReference type="InterPro" id="IPR000109">
    <property type="entry name" value="POT_fam"/>
</dbReference>
<dbReference type="InterPro" id="IPR036259">
    <property type="entry name" value="MFS_trans_sf"/>
</dbReference>
<feature type="transmembrane region" description="Helical" evidence="6">
    <location>
        <begin position="387"/>
        <end position="409"/>
    </location>
</feature>
<accession>A0A4D6L2J7</accession>
<evidence type="ECO:0000256" key="5">
    <source>
        <dbReference type="ARBA" id="ARBA00023136"/>
    </source>
</evidence>
<keyword evidence="8" id="KW-1185">Reference proteome</keyword>
<feature type="transmembrane region" description="Helical" evidence="6">
    <location>
        <begin position="123"/>
        <end position="151"/>
    </location>
</feature>
<dbReference type="Pfam" id="PF00854">
    <property type="entry name" value="PTR2"/>
    <property type="match status" value="2"/>
</dbReference>
<keyword evidence="3 6" id="KW-0812">Transmembrane</keyword>
<evidence type="ECO:0000313" key="8">
    <source>
        <dbReference type="Proteomes" id="UP000501690"/>
    </source>
</evidence>
<comment type="subcellular location">
    <subcellularLocation>
        <location evidence="1">Membrane</location>
        <topology evidence="1">Multi-pass membrane protein</topology>
    </subcellularLocation>
</comment>
<evidence type="ECO:0000256" key="3">
    <source>
        <dbReference type="ARBA" id="ARBA00022692"/>
    </source>
</evidence>
<feature type="transmembrane region" description="Helical" evidence="6">
    <location>
        <begin position="296"/>
        <end position="318"/>
    </location>
</feature>
<feature type="transmembrane region" description="Helical" evidence="6">
    <location>
        <begin position="1139"/>
        <end position="1168"/>
    </location>
</feature>
<evidence type="ECO:0000313" key="7">
    <source>
        <dbReference type="EMBL" id="QCD82713.1"/>
    </source>
</evidence>
<reference evidence="7 8" key="1">
    <citation type="submission" date="2019-04" db="EMBL/GenBank/DDBJ databases">
        <title>An improved genome assembly and genetic linkage map for asparagus bean, Vigna unguiculata ssp. sesquipedialis.</title>
        <authorList>
            <person name="Xia Q."/>
            <person name="Zhang R."/>
            <person name="Dong Y."/>
        </authorList>
    </citation>
    <scope>NUCLEOTIDE SEQUENCE [LARGE SCALE GENOMIC DNA]</scope>
    <source>
        <tissue evidence="7">Leaf</tissue>
    </source>
</reference>
<feature type="transmembrane region" description="Helical" evidence="6">
    <location>
        <begin position="789"/>
        <end position="805"/>
    </location>
</feature>
<feature type="transmembrane region" description="Helical" evidence="6">
    <location>
        <begin position="653"/>
        <end position="680"/>
    </location>
</feature>
<keyword evidence="5 6" id="KW-0472">Membrane</keyword>
<dbReference type="GO" id="GO:0016020">
    <property type="term" value="C:membrane"/>
    <property type="evidence" value="ECO:0007669"/>
    <property type="project" value="UniProtKB-SubCell"/>
</dbReference>
<feature type="transmembrane region" description="Helical" evidence="6">
    <location>
        <begin position="874"/>
        <end position="896"/>
    </location>
</feature>
<feature type="transmembrane region" description="Helical" evidence="6">
    <location>
        <begin position="163"/>
        <end position="187"/>
    </location>
</feature>
<feature type="transmembrane region" description="Helical" evidence="6">
    <location>
        <begin position="1100"/>
        <end position="1119"/>
    </location>
</feature>
<evidence type="ECO:0000256" key="4">
    <source>
        <dbReference type="ARBA" id="ARBA00022989"/>
    </source>
</evidence>
<gene>
    <name evidence="7" type="ORF">DEO72_LG2g3053</name>
</gene>
<dbReference type="Proteomes" id="UP000501690">
    <property type="component" value="Linkage Group LG2"/>
</dbReference>
<feature type="transmembrane region" description="Helical" evidence="6">
    <location>
        <begin position="533"/>
        <end position="553"/>
    </location>
</feature>
<feature type="transmembrane region" description="Helical" evidence="6">
    <location>
        <begin position="692"/>
        <end position="715"/>
    </location>
</feature>
<feature type="transmembrane region" description="Helical" evidence="6">
    <location>
        <begin position="232"/>
        <end position="259"/>
    </location>
</feature>
<feature type="transmembrane region" description="Helical" evidence="6">
    <location>
        <begin position="764"/>
        <end position="783"/>
    </location>
</feature>
<feature type="transmembrane region" description="Helical" evidence="6">
    <location>
        <begin position="1180"/>
        <end position="1207"/>
    </location>
</feature>
<feature type="transmembrane region" description="Helical" evidence="6">
    <location>
        <begin position="415"/>
        <end position="436"/>
    </location>
</feature>
<dbReference type="SUPFAM" id="SSF103473">
    <property type="entry name" value="MFS general substrate transporter"/>
    <property type="match status" value="2"/>
</dbReference>
<name>A0A4D6L2J7_VIGUN</name>
<feature type="transmembrane region" description="Helical" evidence="6">
    <location>
        <begin position="1019"/>
        <end position="1039"/>
    </location>
</feature>
<dbReference type="GO" id="GO:0022857">
    <property type="term" value="F:transmembrane transporter activity"/>
    <property type="evidence" value="ECO:0007669"/>
    <property type="project" value="InterPro"/>
</dbReference>
<sequence length="1259" mass="137763">MGYWEALTERNEKEQRRRVLLATVLTWSGEQLRASLKMAENLTLAKLSVIGGRVDGWICENERVETLGQLRTSFIPWTSSLAHQILGQPLLLREVEQNEGTKWEGYVNWRNKPALRGRHGGMLAVSFVLVAEILETLAFVANASNLVLYLIKCMHMSPSRSANIVTNFIGTAFLLALLGGFCSDAFFSTYQTFLISAVFELLEVEQNEGTKWEGYVNWRNKPALRGRHGGMLAVSFVLVAEILETLAFVANASNLVLYLIKCMHMSPSRSANIVTNFIGTAFLLALLGGFCSDAFFSTYQTFLISAVFELLGLILLTVQAHERSLMPAACEAGTPCHEVSGGKAAMLFAGLYLVALGVGGIKGSLPAHGAEQFDESTPSGRKQRSTFFNYFVFCLSFGGLLASTFVVWLADNKGWEWGFGISTLSIFVSIPVFLAGSPTYRNKIPSGSPLATFFKVLVAATLNSCFSRNSHTAVVITTSSSPCNLLPRNENKESEALTNTLKFLNRAVERNPKYSSMQCTVEQVEDVKIVLKALPIFFCTIMLNCCLAQLNTFSVEQAATMNTKLGSLKVPPASLSVFPVLFIMVLAPVYDLIIAPFARKLTKTEMGISHLQRIGFGLVLSIISMAVAAVVEVKRKRVAINSGLVDDATKPLPISFIWVALQYLFLGSADLFTFAGLLEFFFTETSIRMRSLATSLAFASLAVGYYLSSAIVSIVNSVTGAISHKPWLSGANLNHYHLDSNLVLYLIKCMHMSPSRSANNVTNFIGTACLLTLLGGFCSDAFFSTYQTFLISAVFELLGLILLTVQAHERSLMPAACEAGTPCHEVSGGKAAMLFAGLYLVALGVGGIKGSLPAHGAEQFDESTPSGRKQRSTFFNYFVFCLSFGGLLASTFVVWLADNKGWEWGFGISTLSIFVSIPVFLAGSHTYRNKIPSGSPLATFFKVLVAATLNGCFSRNSDTAVVITTSSPCNLPPRNENKESEALTNTLKFLNRAVESNPKYSSMQCTVEQVEDVKIVLKALPIFFCTIMLNCCLAQLNTFSVEQAATMNTKLGSLKVPPASLSVFPVLFIMVLAPVYDLIIAPFARKLTKTEMGISHLQRIGFGLVLSIISMAVAAVVEVKRKRVAINSGLVDDATKPLPISFIWVALQYLFLGSADLFTFAGLLEFFFTETSIRMRSLATSLAFASLAVGYYLSSAIVSIVNSVTGAISHKPWLSGANLNHYHLDRFYWLLCVLCVLNFFHYLFWAFRYKYRGIGTATE</sequence>
<proteinExistence type="inferred from homology"/>
<feature type="transmembrane region" description="Helical" evidence="6">
    <location>
        <begin position="1059"/>
        <end position="1079"/>
    </location>
</feature>
<feature type="transmembrane region" description="Helical" evidence="6">
    <location>
        <begin position="902"/>
        <end position="923"/>
    </location>
</feature>
<dbReference type="PANTHER" id="PTHR11654">
    <property type="entry name" value="OLIGOPEPTIDE TRANSPORTER-RELATED"/>
    <property type="match status" value="1"/>
</dbReference>
<feature type="transmembrane region" description="Helical" evidence="6">
    <location>
        <begin position="573"/>
        <end position="593"/>
    </location>
</feature>
<evidence type="ECO:0000256" key="2">
    <source>
        <dbReference type="ARBA" id="ARBA00005982"/>
    </source>
</evidence>
<feature type="transmembrane region" description="Helical" evidence="6">
    <location>
        <begin position="614"/>
        <end position="633"/>
    </location>
</feature>
<feature type="transmembrane region" description="Helical" evidence="6">
    <location>
        <begin position="271"/>
        <end position="290"/>
    </location>
</feature>
<evidence type="ECO:0000256" key="1">
    <source>
        <dbReference type="ARBA" id="ARBA00004141"/>
    </source>
</evidence>
<keyword evidence="4 6" id="KW-1133">Transmembrane helix</keyword>
<feature type="transmembrane region" description="Helical" evidence="6">
    <location>
        <begin position="1227"/>
        <end position="1247"/>
    </location>
</feature>
<protein>
    <submittedName>
        <fullName evidence="7">Solute carrier family 15</fullName>
    </submittedName>
</protein>
<evidence type="ECO:0000256" key="6">
    <source>
        <dbReference type="SAM" id="Phobius"/>
    </source>
</evidence>
<dbReference type="EMBL" id="CP039346">
    <property type="protein sequence ID" value="QCD82713.1"/>
    <property type="molecule type" value="Genomic_DNA"/>
</dbReference>
<organism evidence="7 8">
    <name type="scientific">Vigna unguiculata</name>
    <name type="common">Cowpea</name>
    <dbReference type="NCBI Taxonomy" id="3917"/>
    <lineage>
        <taxon>Eukaryota</taxon>
        <taxon>Viridiplantae</taxon>
        <taxon>Streptophyta</taxon>
        <taxon>Embryophyta</taxon>
        <taxon>Tracheophyta</taxon>
        <taxon>Spermatophyta</taxon>
        <taxon>Magnoliopsida</taxon>
        <taxon>eudicotyledons</taxon>
        <taxon>Gunneridae</taxon>
        <taxon>Pentapetalae</taxon>
        <taxon>rosids</taxon>
        <taxon>fabids</taxon>
        <taxon>Fabales</taxon>
        <taxon>Fabaceae</taxon>
        <taxon>Papilionoideae</taxon>
        <taxon>50 kb inversion clade</taxon>
        <taxon>NPAAA clade</taxon>
        <taxon>indigoferoid/millettioid clade</taxon>
        <taxon>Phaseoleae</taxon>
        <taxon>Vigna</taxon>
    </lineage>
</organism>